<name>A0AAV7NLV9_PLEWA</name>
<evidence type="ECO:0000256" key="1">
    <source>
        <dbReference type="SAM" id="MobiDB-lite"/>
    </source>
</evidence>
<gene>
    <name evidence="2" type="ORF">NDU88_002022</name>
</gene>
<keyword evidence="3" id="KW-1185">Reference proteome</keyword>
<reference evidence="2" key="1">
    <citation type="journal article" date="2022" name="bioRxiv">
        <title>Sequencing and chromosome-scale assembly of the giantPleurodeles waltlgenome.</title>
        <authorList>
            <person name="Brown T."/>
            <person name="Elewa A."/>
            <person name="Iarovenko S."/>
            <person name="Subramanian E."/>
            <person name="Araus A.J."/>
            <person name="Petzold A."/>
            <person name="Susuki M."/>
            <person name="Suzuki K.-i.T."/>
            <person name="Hayashi T."/>
            <person name="Toyoda A."/>
            <person name="Oliveira C."/>
            <person name="Osipova E."/>
            <person name="Leigh N.D."/>
            <person name="Simon A."/>
            <person name="Yun M.H."/>
        </authorList>
    </citation>
    <scope>NUCLEOTIDE SEQUENCE</scope>
    <source>
        <strain evidence="2">20211129_DDA</strain>
        <tissue evidence="2">Liver</tissue>
    </source>
</reference>
<evidence type="ECO:0000313" key="3">
    <source>
        <dbReference type="Proteomes" id="UP001066276"/>
    </source>
</evidence>
<protein>
    <submittedName>
        <fullName evidence="2">Uncharacterized protein</fullName>
    </submittedName>
</protein>
<proteinExistence type="predicted"/>
<dbReference type="Proteomes" id="UP001066276">
    <property type="component" value="Chromosome 8"/>
</dbReference>
<organism evidence="2 3">
    <name type="scientific">Pleurodeles waltl</name>
    <name type="common">Iberian ribbed newt</name>
    <dbReference type="NCBI Taxonomy" id="8319"/>
    <lineage>
        <taxon>Eukaryota</taxon>
        <taxon>Metazoa</taxon>
        <taxon>Chordata</taxon>
        <taxon>Craniata</taxon>
        <taxon>Vertebrata</taxon>
        <taxon>Euteleostomi</taxon>
        <taxon>Amphibia</taxon>
        <taxon>Batrachia</taxon>
        <taxon>Caudata</taxon>
        <taxon>Salamandroidea</taxon>
        <taxon>Salamandridae</taxon>
        <taxon>Pleurodelinae</taxon>
        <taxon>Pleurodeles</taxon>
    </lineage>
</organism>
<feature type="compositionally biased region" description="Polar residues" evidence="1">
    <location>
        <begin position="87"/>
        <end position="99"/>
    </location>
</feature>
<accession>A0AAV7NLV9</accession>
<evidence type="ECO:0000313" key="2">
    <source>
        <dbReference type="EMBL" id="KAJ1113780.1"/>
    </source>
</evidence>
<comment type="caution">
    <text evidence="2">The sequence shown here is derived from an EMBL/GenBank/DDBJ whole genome shotgun (WGS) entry which is preliminary data.</text>
</comment>
<dbReference type="AlphaFoldDB" id="A0AAV7NLV9"/>
<sequence length="141" mass="14372">MGSLLRTRCLSSTSAGRAPLGTGSLLLTPVQPPDFLLSAAAHGSPGRTDSGAVASFHGGPGPRGCPLLPLASSGFAPPSRFRDSDVQCHSNSRSVQAVSGSDPPLHPSPQLQPRGWPQAQESAGLARSCAIGSRQRSAAPR</sequence>
<dbReference type="EMBL" id="JANPWB010000012">
    <property type="protein sequence ID" value="KAJ1113780.1"/>
    <property type="molecule type" value="Genomic_DNA"/>
</dbReference>
<feature type="region of interest" description="Disordered" evidence="1">
    <location>
        <begin position="38"/>
        <end position="141"/>
    </location>
</feature>